<name>A0A0L8FU91_OCTBM</name>
<evidence type="ECO:0000256" key="1">
    <source>
        <dbReference type="SAM" id="Phobius"/>
    </source>
</evidence>
<keyword evidence="1" id="KW-0812">Transmembrane</keyword>
<dbReference type="EMBL" id="KQ426449">
    <property type="protein sequence ID" value="KOF68267.1"/>
    <property type="molecule type" value="Genomic_DNA"/>
</dbReference>
<evidence type="ECO:0000313" key="2">
    <source>
        <dbReference type="EMBL" id="KOF68267.1"/>
    </source>
</evidence>
<keyword evidence="1" id="KW-1133">Transmembrane helix</keyword>
<accession>A0A0L8FU91</accession>
<keyword evidence="1" id="KW-0472">Membrane</keyword>
<proteinExistence type="predicted"/>
<dbReference type="AlphaFoldDB" id="A0A0L8FU91"/>
<sequence length="64" mass="7230">MLSLIHGKTFLISLHTMMNISILSFLHLGHVLVGMFMNIMKEQFLIENTIIGSNVTNVNIDMVL</sequence>
<gene>
    <name evidence="2" type="ORF">OCBIM_22007741mg</name>
</gene>
<protein>
    <submittedName>
        <fullName evidence="2">Uncharacterized protein</fullName>
    </submittedName>
</protein>
<feature type="transmembrane region" description="Helical" evidence="1">
    <location>
        <begin position="20"/>
        <end position="40"/>
    </location>
</feature>
<reference evidence="2" key="1">
    <citation type="submission" date="2015-07" db="EMBL/GenBank/DDBJ databases">
        <title>MeaNS - Measles Nucleotide Surveillance Program.</title>
        <authorList>
            <person name="Tran T."/>
            <person name="Druce J."/>
        </authorList>
    </citation>
    <scope>NUCLEOTIDE SEQUENCE</scope>
    <source>
        <strain evidence="2">UCB-OBI-ISO-001</strain>
        <tissue evidence="2">Gonad</tissue>
    </source>
</reference>
<organism evidence="2">
    <name type="scientific">Octopus bimaculoides</name>
    <name type="common">California two-spotted octopus</name>
    <dbReference type="NCBI Taxonomy" id="37653"/>
    <lineage>
        <taxon>Eukaryota</taxon>
        <taxon>Metazoa</taxon>
        <taxon>Spiralia</taxon>
        <taxon>Lophotrochozoa</taxon>
        <taxon>Mollusca</taxon>
        <taxon>Cephalopoda</taxon>
        <taxon>Coleoidea</taxon>
        <taxon>Octopodiformes</taxon>
        <taxon>Octopoda</taxon>
        <taxon>Incirrata</taxon>
        <taxon>Octopodidae</taxon>
        <taxon>Octopus</taxon>
    </lineage>
</organism>